<dbReference type="GeneID" id="43585194"/>
<dbReference type="EMBL" id="CABVLU010000005">
    <property type="protein sequence ID" value="VVT58786.1"/>
    <property type="molecule type" value="Genomic_DNA"/>
</dbReference>
<protein>
    <submittedName>
        <fullName evidence="1">Uncharacterized protein</fullName>
    </submittedName>
</protein>
<reference evidence="1 2" key="1">
    <citation type="submission" date="2019-09" db="EMBL/GenBank/DDBJ databases">
        <authorList>
            <person name="Brejova B."/>
        </authorList>
    </citation>
    <scope>NUCLEOTIDE SEQUENCE [LARGE SCALE GENOMIC DNA]</scope>
</reference>
<organism evidence="1 2">
    <name type="scientific">Magnusiomyces paraingens</name>
    <dbReference type="NCBI Taxonomy" id="2606893"/>
    <lineage>
        <taxon>Eukaryota</taxon>
        <taxon>Fungi</taxon>
        <taxon>Dikarya</taxon>
        <taxon>Ascomycota</taxon>
        <taxon>Saccharomycotina</taxon>
        <taxon>Dipodascomycetes</taxon>
        <taxon>Dipodascales</taxon>
        <taxon>Dipodascaceae</taxon>
        <taxon>Magnusiomyces</taxon>
    </lineage>
</organism>
<evidence type="ECO:0000313" key="2">
    <source>
        <dbReference type="Proteomes" id="UP000398389"/>
    </source>
</evidence>
<gene>
    <name evidence="1" type="ORF">SAPINGB_P006383</name>
</gene>
<accession>A0A5E8CBQ7</accession>
<dbReference type="AlphaFoldDB" id="A0A5E8CBQ7"/>
<name>A0A5E8CBQ7_9ASCO</name>
<keyword evidence="2" id="KW-1185">Reference proteome</keyword>
<dbReference type="RefSeq" id="XP_031856985.1">
    <property type="nucleotide sequence ID" value="XM_032001094.1"/>
</dbReference>
<evidence type="ECO:0000313" key="1">
    <source>
        <dbReference type="EMBL" id="VVT58786.1"/>
    </source>
</evidence>
<proteinExistence type="predicted"/>
<dbReference type="Proteomes" id="UP000398389">
    <property type="component" value="Unassembled WGS sequence"/>
</dbReference>
<sequence length="376" mass="43249">MKQQGILAQLPMEVLEMIINKVILLDYRPYTMRRQALIKFLKTWEWPPDISFSCRRQIRVKLTTIQGLAQSCKRLHEVINGIIYKRLELGVNMHSYEGNDLNLALFEKISVRLTSLFIDYSENSIGPRGKLVVLPNLPNLENFGANVCSPDFPLQQIKVLLTDKKTCQQIKRIHIRDSSSLNRFANDIQASDFLKDIFPILPQLPNLQKAHFYKHEPRKVSLFNHFEIIKPYILNHPSLQSLTLPVHCDKSLAPRFEEVYRLIYHMCVQRTLASRITFDSGYTPSPSTFVLRLANFITLANLTPLKTFLSTVDPKFYKWLYCERFVVSSFDIFGISPGIPESGCIQLITSKYTMEGNATGVTIDPRGILEEYSSSQ</sequence>